<protein>
    <submittedName>
        <fullName evidence="2">Uncharacterized protein</fullName>
    </submittedName>
</protein>
<comment type="caution">
    <text evidence="2">The sequence shown here is derived from an EMBL/GenBank/DDBJ whole genome shotgun (WGS) entry which is preliminary data.</text>
</comment>
<dbReference type="AlphaFoldDB" id="A0A834B3D1"/>
<organism evidence="2 3">
    <name type="scientific">Phyllostomus discolor</name>
    <name type="common">pale spear-nosed bat</name>
    <dbReference type="NCBI Taxonomy" id="89673"/>
    <lineage>
        <taxon>Eukaryota</taxon>
        <taxon>Metazoa</taxon>
        <taxon>Chordata</taxon>
        <taxon>Craniata</taxon>
        <taxon>Vertebrata</taxon>
        <taxon>Euteleostomi</taxon>
        <taxon>Mammalia</taxon>
        <taxon>Eutheria</taxon>
        <taxon>Laurasiatheria</taxon>
        <taxon>Chiroptera</taxon>
        <taxon>Yangochiroptera</taxon>
        <taxon>Phyllostomidae</taxon>
        <taxon>Phyllostominae</taxon>
        <taxon>Phyllostomus</taxon>
    </lineage>
</organism>
<keyword evidence="1" id="KW-0472">Membrane</keyword>
<dbReference type="Proteomes" id="UP000664940">
    <property type="component" value="Unassembled WGS sequence"/>
</dbReference>
<evidence type="ECO:0000256" key="1">
    <source>
        <dbReference type="SAM" id="Phobius"/>
    </source>
</evidence>
<keyword evidence="1" id="KW-0812">Transmembrane</keyword>
<accession>A0A834B3D1</accession>
<name>A0A834B3D1_9CHIR</name>
<evidence type="ECO:0000313" key="2">
    <source>
        <dbReference type="EMBL" id="KAF6125283.1"/>
    </source>
</evidence>
<keyword evidence="1" id="KW-1133">Transmembrane helix</keyword>
<dbReference type="EMBL" id="JABVXQ010000002">
    <property type="protein sequence ID" value="KAF6125283.1"/>
    <property type="molecule type" value="Genomic_DNA"/>
</dbReference>
<proteinExistence type="predicted"/>
<feature type="transmembrane region" description="Helical" evidence="1">
    <location>
        <begin position="34"/>
        <end position="53"/>
    </location>
</feature>
<gene>
    <name evidence="2" type="ORF">HJG60_009802</name>
</gene>
<sequence>MYQKIVGTIPGQGTYPGFRFSPWLGHIWEAANRCFSHTLMFLLFFLKLINTYPWGVLNIYTYMYKYIYIFRGVFQYFVFRDRVVRERERNINVWLSCAPPNGDLAHNPGVCPDWELNWQPFGSQASTQSTEPHQPGQSIFIF</sequence>
<evidence type="ECO:0000313" key="3">
    <source>
        <dbReference type="Proteomes" id="UP000664940"/>
    </source>
</evidence>
<reference evidence="2 3" key="1">
    <citation type="journal article" date="2020" name="Nature">
        <title>Six reference-quality genomes reveal evolution of bat adaptations.</title>
        <authorList>
            <person name="Jebb D."/>
            <person name="Huang Z."/>
            <person name="Pippel M."/>
            <person name="Hughes G.M."/>
            <person name="Lavrichenko K."/>
            <person name="Devanna P."/>
            <person name="Winkler S."/>
            <person name="Jermiin L.S."/>
            <person name="Skirmuntt E.C."/>
            <person name="Katzourakis A."/>
            <person name="Burkitt-Gray L."/>
            <person name="Ray D.A."/>
            <person name="Sullivan K.A.M."/>
            <person name="Roscito J.G."/>
            <person name="Kirilenko B.M."/>
            <person name="Davalos L.M."/>
            <person name="Corthals A.P."/>
            <person name="Power M.L."/>
            <person name="Jones G."/>
            <person name="Ransome R.D."/>
            <person name="Dechmann D.K.N."/>
            <person name="Locatelli A.G."/>
            <person name="Puechmaille S.J."/>
            <person name="Fedrigo O."/>
            <person name="Jarvis E.D."/>
            <person name="Hiller M."/>
            <person name="Vernes S.C."/>
            <person name="Myers E.W."/>
            <person name="Teeling E.C."/>
        </authorList>
    </citation>
    <scope>NUCLEOTIDE SEQUENCE [LARGE SCALE GENOMIC DNA]</scope>
    <source>
        <strain evidence="2">Bat1K_MPI-CBG_1</strain>
    </source>
</reference>